<evidence type="ECO:0000313" key="14">
    <source>
        <dbReference type="EMBL" id="KAK4310852.1"/>
    </source>
</evidence>
<dbReference type="EMBL" id="JAWZYT010001936">
    <property type="protein sequence ID" value="KAK4308030.1"/>
    <property type="molecule type" value="Genomic_DNA"/>
</dbReference>
<evidence type="ECO:0000256" key="1">
    <source>
        <dbReference type="SAM" id="MobiDB-lite"/>
    </source>
</evidence>
<dbReference type="EMBL" id="JAWZYT010000947">
    <property type="protein sequence ID" value="KAK4317140.1"/>
    <property type="molecule type" value="Genomic_DNA"/>
</dbReference>
<evidence type="ECO:0000313" key="8">
    <source>
        <dbReference type="EMBL" id="KAK4301401.1"/>
    </source>
</evidence>
<dbReference type="Proteomes" id="UP001292094">
    <property type="component" value="Unassembled WGS sequence"/>
</dbReference>
<evidence type="ECO:0000313" key="19">
    <source>
        <dbReference type="EMBL" id="KAK4324600.1"/>
    </source>
</evidence>
<dbReference type="EMBL" id="JAWZYT010002874">
    <property type="protein sequence ID" value="KAK4301401.1"/>
    <property type="molecule type" value="Genomic_DNA"/>
</dbReference>
<dbReference type="EMBL" id="JAWZYT010004889">
    <property type="protein sequence ID" value="KAK4292256.1"/>
    <property type="molecule type" value="Genomic_DNA"/>
</dbReference>
<evidence type="ECO:0000313" key="15">
    <source>
        <dbReference type="EMBL" id="KAK4315845.1"/>
    </source>
</evidence>
<evidence type="ECO:0000313" key="13">
    <source>
        <dbReference type="EMBL" id="KAK4310844.1"/>
    </source>
</evidence>
<dbReference type="EMBL" id="JAWZYT010001591">
    <property type="protein sequence ID" value="KAK4310844.1"/>
    <property type="molecule type" value="Genomic_DNA"/>
</dbReference>
<evidence type="ECO:0000313" key="4">
    <source>
        <dbReference type="EMBL" id="KAK4293404.1"/>
    </source>
</evidence>
<dbReference type="EMBL" id="JAWZYT010001968">
    <property type="protein sequence ID" value="KAK4307776.1"/>
    <property type="molecule type" value="Genomic_DNA"/>
</dbReference>
<evidence type="ECO:0000313" key="3">
    <source>
        <dbReference type="EMBL" id="KAK4292924.1"/>
    </source>
</evidence>
<name>A0AAE1TS56_9EUCA</name>
<dbReference type="EMBL" id="JAWZYT010000360">
    <property type="protein sequence ID" value="KAK4324444.1"/>
    <property type="molecule type" value="Genomic_DNA"/>
</dbReference>
<evidence type="ECO:0000313" key="16">
    <source>
        <dbReference type="EMBL" id="KAK4317140.1"/>
    </source>
</evidence>
<evidence type="ECO:0000313" key="2">
    <source>
        <dbReference type="EMBL" id="KAK4292256.1"/>
    </source>
</evidence>
<evidence type="ECO:0000313" key="17">
    <source>
        <dbReference type="EMBL" id="KAK4317999.1"/>
    </source>
</evidence>
<dbReference type="EMBL" id="JAWZYT010001927">
    <property type="protein sequence ID" value="KAK4308093.1"/>
    <property type="molecule type" value="Genomic_DNA"/>
</dbReference>
<dbReference type="EMBL" id="JAWZYT010003226">
    <property type="protein sequence ID" value="KAK4299503.1"/>
    <property type="molecule type" value="Genomic_DNA"/>
</dbReference>
<dbReference type="AlphaFoldDB" id="A0AAE1TS56"/>
<evidence type="ECO:0000313" key="10">
    <source>
        <dbReference type="EMBL" id="KAK4308030.1"/>
    </source>
</evidence>
<dbReference type="EMBL" id="JAWZYT010004681">
    <property type="protein sequence ID" value="KAK4292924.1"/>
    <property type="molecule type" value="Genomic_DNA"/>
</dbReference>
<dbReference type="EMBL" id="JAWZYT010004404">
    <property type="protein sequence ID" value="KAK4293955.1"/>
    <property type="molecule type" value="Genomic_DNA"/>
</dbReference>
<evidence type="ECO:0000313" key="18">
    <source>
        <dbReference type="EMBL" id="KAK4324444.1"/>
    </source>
</evidence>
<protein>
    <submittedName>
        <fullName evidence="4">Uncharacterized protein</fullName>
    </submittedName>
</protein>
<organism evidence="4 20">
    <name type="scientific">Petrolisthes manimaculis</name>
    <dbReference type="NCBI Taxonomy" id="1843537"/>
    <lineage>
        <taxon>Eukaryota</taxon>
        <taxon>Metazoa</taxon>
        <taxon>Ecdysozoa</taxon>
        <taxon>Arthropoda</taxon>
        <taxon>Crustacea</taxon>
        <taxon>Multicrustacea</taxon>
        <taxon>Malacostraca</taxon>
        <taxon>Eumalacostraca</taxon>
        <taxon>Eucarida</taxon>
        <taxon>Decapoda</taxon>
        <taxon>Pleocyemata</taxon>
        <taxon>Anomura</taxon>
        <taxon>Galatheoidea</taxon>
        <taxon>Porcellanidae</taxon>
        <taxon>Petrolisthes</taxon>
    </lineage>
</organism>
<evidence type="ECO:0000313" key="11">
    <source>
        <dbReference type="EMBL" id="KAK4308093.1"/>
    </source>
</evidence>
<feature type="region of interest" description="Disordered" evidence="1">
    <location>
        <begin position="1"/>
        <end position="38"/>
    </location>
</feature>
<evidence type="ECO:0000313" key="20">
    <source>
        <dbReference type="Proteomes" id="UP001292094"/>
    </source>
</evidence>
<dbReference type="EMBL" id="JAWZYT010001591">
    <property type="protein sequence ID" value="KAK4310852.1"/>
    <property type="molecule type" value="Genomic_DNA"/>
</dbReference>
<evidence type="ECO:0000313" key="12">
    <source>
        <dbReference type="EMBL" id="KAK4308100.1"/>
    </source>
</evidence>
<dbReference type="EMBL" id="JAWZYT010000348">
    <property type="protein sequence ID" value="KAK4324600.1"/>
    <property type="molecule type" value="Genomic_DNA"/>
</dbReference>
<gene>
    <name evidence="19" type="ORF">Pmani_004772</name>
    <name evidence="18" type="ORF">Pmani_004917</name>
    <name evidence="17" type="ORF">Pmani_010953</name>
    <name evidence="16" type="ORF">Pmani_011750</name>
    <name evidence="15" type="ORF">Pmani_012949</name>
    <name evidence="13" type="ORF">Pmani_017616</name>
    <name evidence="14" type="ORF">Pmani_017624</name>
    <name evidence="11" type="ORF">Pmani_020184</name>
    <name evidence="12" type="ORF">Pmani_020191</name>
    <name evidence="10" type="ORF">Pmani_020249</name>
    <name evidence="9" type="ORF">Pmani_020479</name>
    <name evidence="8" type="ORF">Pmani_026457</name>
    <name evidence="7" type="ORF">Pmani_028222</name>
    <name evidence="6" type="ORF">Pmani_029508</name>
    <name evidence="5" type="ORF">Pmani_033385</name>
    <name evidence="4" type="ORF">Pmani_033895</name>
    <name evidence="3" type="ORF">Pmani_034340</name>
    <name evidence="2" type="ORF">Pmani_034962</name>
</gene>
<reference evidence="4" key="1">
    <citation type="submission" date="2023-11" db="EMBL/GenBank/DDBJ databases">
        <title>Genome assemblies of two species of porcelain crab, Petrolisthes cinctipes and Petrolisthes manimaculis (Anomura: Porcellanidae).</title>
        <authorList>
            <person name="Angst P."/>
        </authorList>
    </citation>
    <scope>NUCLEOTIDE SEQUENCE</scope>
    <source>
        <strain evidence="4">PB745_02</strain>
        <tissue evidence="4">Gill</tissue>
    </source>
</reference>
<dbReference type="EMBL" id="JAWZYT010000875">
    <property type="protein sequence ID" value="KAK4317999.1"/>
    <property type="molecule type" value="Genomic_DNA"/>
</dbReference>
<feature type="compositionally biased region" description="Basic and acidic residues" evidence="1">
    <location>
        <begin position="13"/>
        <end position="34"/>
    </location>
</feature>
<dbReference type="EMBL" id="JAWZYT010001927">
    <property type="protein sequence ID" value="KAK4308100.1"/>
    <property type="molecule type" value="Genomic_DNA"/>
</dbReference>
<dbReference type="EMBL" id="JAWZYT010004556">
    <property type="protein sequence ID" value="KAK4293404.1"/>
    <property type="molecule type" value="Genomic_DNA"/>
</dbReference>
<dbReference type="EMBL" id="JAWZYT010003498">
    <property type="protein sequence ID" value="KAK4298120.1"/>
    <property type="molecule type" value="Genomic_DNA"/>
</dbReference>
<keyword evidence="20" id="KW-1185">Reference proteome</keyword>
<evidence type="ECO:0000313" key="9">
    <source>
        <dbReference type="EMBL" id="KAK4307776.1"/>
    </source>
</evidence>
<comment type="caution">
    <text evidence="4">The sequence shown here is derived from an EMBL/GenBank/DDBJ whole genome shotgun (WGS) entry which is preliminary data.</text>
</comment>
<evidence type="ECO:0000313" key="6">
    <source>
        <dbReference type="EMBL" id="KAK4298120.1"/>
    </source>
</evidence>
<evidence type="ECO:0000313" key="7">
    <source>
        <dbReference type="EMBL" id="KAK4299503.1"/>
    </source>
</evidence>
<dbReference type="EMBL" id="JAWZYT010001074">
    <property type="protein sequence ID" value="KAK4315845.1"/>
    <property type="molecule type" value="Genomic_DNA"/>
</dbReference>
<evidence type="ECO:0000313" key="5">
    <source>
        <dbReference type="EMBL" id="KAK4293955.1"/>
    </source>
</evidence>
<accession>A0AAE1TS56</accession>
<proteinExistence type="predicted"/>
<sequence length="71" mass="8216">MKEQTTEDTSVLRADEEQKIREEEIETKQEENPDNRSCSLVSQPVITRKDGYKEGGPRKKNLDELLIKVIV</sequence>